<evidence type="ECO:0000256" key="5">
    <source>
        <dbReference type="ARBA" id="ARBA00022519"/>
    </source>
</evidence>
<evidence type="ECO:0000313" key="12">
    <source>
        <dbReference type="EMBL" id="HGK27922.1"/>
    </source>
</evidence>
<keyword evidence="8 10" id="KW-1133">Transmembrane helix</keyword>
<evidence type="ECO:0000259" key="11">
    <source>
        <dbReference type="PROSITE" id="PS52015"/>
    </source>
</evidence>
<dbReference type="EMBL" id="DSUT01000057">
    <property type="protein sequence ID" value="HGK27922.1"/>
    <property type="molecule type" value="Genomic_DNA"/>
</dbReference>
<evidence type="ECO:0000256" key="8">
    <source>
        <dbReference type="ARBA" id="ARBA00022989"/>
    </source>
</evidence>
<feature type="transmembrane region" description="Helical" evidence="10">
    <location>
        <begin position="20"/>
        <end position="40"/>
    </location>
</feature>
<name>A0A7C4GGL7_UNCW3</name>
<dbReference type="GO" id="GO:0015031">
    <property type="term" value="P:protein transport"/>
    <property type="evidence" value="ECO:0007669"/>
    <property type="project" value="UniProtKB-KW"/>
</dbReference>
<dbReference type="GO" id="GO:0031992">
    <property type="term" value="F:energy transducer activity"/>
    <property type="evidence" value="ECO:0007669"/>
    <property type="project" value="TreeGrafter"/>
</dbReference>
<evidence type="ECO:0000256" key="4">
    <source>
        <dbReference type="ARBA" id="ARBA00022475"/>
    </source>
</evidence>
<dbReference type="PANTHER" id="PTHR33446">
    <property type="entry name" value="PROTEIN TONB-RELATED"/>
    <property type="match status" value="1"/>
</dbReference>
<dbReference type="GO" id="GO:0098797">
    <property type="term" value="C:plasma membrane protein complex"/>
    <property type="evidence" value="ECO:0007669"/>
    <property type="project" value="TreeGrafter"/>
</dbReference>
<evidence type="ECO:0000256" key="3">
    <source>
        <dbReference type="ARBA" id="ARBA00022448"/>
    </source>
</evidence>
<dbReference type="InterPro" id="IPR051045">
    <property type="entry name" value="TonB-dependent_transducer"/>
</dbReference>
<dbReference type="GO" id="GO:0055085">
    <property type="term" value="P:transmembrane transport"/>
    <property type="evidence" value="ECO:0007669"/>
    <property type="project" value="InterPro"/>
</dbReference>
<keyword evidence="9 10" id="KW-0472">Membrane</keyword>
<evidence type="ECO:0000256" key="7">
    <source>
        <dbReference type="ARBA" id="ARBA00022927"/>
    </source>
</evidence>
<organism evidence="12">
    <name type="scientific">candidate division WOR-3 bacterium</name>
    <dbReference type="NCBI Taxonomy" id="2052148"/>
    <lineage>
        <taxon>Bacteria</taxon>
        <taxon>Bacteria division WOR-3</taxon>
    </lineage>
</organism>
<dbReference type="SUPFAM" id="SSF74653">
    <property type="entry name" value="TolA/TonB C-terminal domain"/>
    <property type="match status" value="1"/>
</dbReference>
<comment type="caution">
    <text evidence="12">The sequence shown here is derived from an EMBL/GenBank/DDBJ whole genome shotgun (WGS) entry which is preliminary data.</text>
</comment>
<keyword evidence="6 10" id="KW-0812">Transmembrane</keyword>
<dbReference type="InterPro" id="IPR037682">
    <property type="entry name" value="TonB_C"/>
</dbReference>
<gene>
    <name evidence="12" type="ORF">ENS41_03105</name>
</gene>
<dbReference type="PANTHER" id="PTHR33446:SF2">
    <property type="entry name" value="PROTEIN TONB"/>
    <property type="match status" value="1"/>
</dbReference>
<feature type="domain" description="TonB C-terminal" evidence="11">
    <location>
        <begin position="119"/>
        <end position="209"/>
    </location>
</feature>
<dbReference type="PROSITE" id="PS52015">
    <property type="entry name" value="TONB_CTD"/>
    <property type="match status" value="1"/>
</dbReference>
<proteinExistence type="inferred from homology"/>
<reference evidence="12" key="1">
    <citation type="journal article" date="2020" name="mSystems">
        <title>Genome- and Community-Level Interaction Insights into Carbon Utilization and Element Cycling Functions of Hydrothermarchaeota in Hydrothermal Sediment.</title>
        <authorList>
            <person name="Zhou Z."/>
            <person name="Liu Y."/>
            <person name="Xu W."/>
            <person name="Pan J."/>
            <person name="Luo Z.H."/>
            <person name="Li M."/>
        </authorList>
    </citation>
    <scope>NUCLEOTIDE SEQUENCE [LARGE SCALE GENOMIC DNA]</scope>
    <source>
        <strain evidence="12">SpSt-488</strain>
    </source>
</reference>
<dbReference type="AlphaFoldDB" id="A0A7C4GGL7"/>
<keyword evidence="3" id="KW-0813">Transport</keyword>
<comment type="similarity">
    <text evidence="2">Belongs to the TonB family.</text>
</comment>
<evidence type="ECO:0000256" key="9">
    <source>
        <dbReference type="ARBA" id="ARBA00023136"/>
    </source>
</evidence>
<dbReference type="InterPro" id="IPR006260">
    <property type="entry name" value="TonB/TolA_C"/>
</dbReference>
<dbReference type="Pfam" id="PF03544">
    <property type="entry name" value="TonB_C"/>
    <property type="match status" value="1"/>
</dbReference>
<evidence type="ECO:0000256" key="2">
    <source>
        <dbReference type="ARBA" id="ARBA00006555"/>
    </source>
</evidence>
<keyword evidence="7" id="KW-0653">Protein transport</keyword>
<keyword evidence="4" id="KW-1003">Cell membrane</keyword>
<dbReference type="Gene3D" id="3.30.1150.10">
    <property type="match status" value="1"/>
</dbReference>
<evidence type="ECO:0000256" key="10">
    <source>
        <dbReference type="SAM" id="Phobius"/>
    </source>
</evidence>
<keyword evidence="5" id="KW-0997">Cell inner membrane</keyword>
<evidence type="ECO:0000256" key="1">
    <source>
        <dbReference type="ARBA" id="ARBA00004383"/>
    </source>
</evidence>
<protein>
    <submittedName>
        <fullName evidence="12">Energy transducer TonB</fullName>
    </submittedName>
</protein>
<sequence>MNSTSRTVASFEWEERYYALAIRVATVAALVGIIGSFLLLPREFQVKPYQLRRAVEMVMEALPPELQEIAEPPKTVKPSVPVAAASEAEVEAATVEATTFSEITRKPEETDIPVVPFWKVEVKPQPIDVPKPDYPDMARNAGIEGQAVVEATVDVDGSVIAASIMKSSGNSSLDAAAVAAAYRAKFTPAKQRDKPVRVLVSIPYRFSLQ</sequence>
<dbReference type="NCBIfam" id="TIGR01352">
    <property type="entry name" value="tonB_Cterm"/>
    <property type="match status" value="1"/>
</dbReference>
<comment type="subcellular location">
    <subcellularLocation>
        <location evidence="1">Cell inner membrane</location>
        <topology evidence="1">Single-pass membrane protein</topology>
        <orientation evidence="1">Periplasmic side</orientation>
    </subcellularLocation>
</comment>
<evidence type="ECO:0000256" key="6">
    <source>
        <dbReference type="ARBA" id="ARBA00022692"/>
    </source>
</evidence>
<accession>A0A7C4GGL7</accession>